<dbReference type="PANTHER" id="PTHR12526">
    <property type="entry name" value="GLYCOSYLTRANSFERASE"/>
    <property type="match status" value="1"/>
</dbReference>
<dbReference type="EMBL" id="VLKO01000016">
    <property type="protein sequence ID" value="TWH99148.1"/>
    <property type="molecule type" value="Genomic_DNA"/>
</dbReference>
<dbReference type="RefSeq" id="WP_144894265.1">
    <property type="nucleotide sequence ID" value="NZ_VLKO01000016.1"/>
</dbReference>
<evidence type="ECO:0000259" key="1">
    <source>
        <dbReference type="Pfam" id="PF00534"/>
    </source>
</evidence>
<evidence type="ECO:0000313" key="4">
    <source>
        <dbReference type="Proteomes" id="UP000317519"/>
    </source>
</evidence>
<dbReference type="SUPFAM" id="SSF53756">
    <property type="entry name" value="UDP-Glycosyltransferase/glycogen phosphorylase"/>
    <property type="match status" value="1"/>
</dbReference>
<dbReference type="CDD" id="cd03820">
    <property type="entry name" value="GT4_AmsD-like"/>
    <property type="match status" value="1"/>
</dbReference>
<accession>A0ABY3FJN8</accession>
<keyword evidence="4" id="KW-1185">Reference proteome</keyword>
<evidence type="ECO:0000313" key="3">
    <source>
        <dbReference type="EMBL" id="TWH99148.1"/>
    </source>
</evidence>
<name>A0ABY3FJN8_9FLAO</name>
<dbReference type="PANTHER" id="PTHR12526:SF630">
    <property type="entry name" value="GLYCOSYLTRANSFERASE"/>
    <property type="match status" value="1"/>
</dbReference>
<protein>
    <submittedName>
        <fullName evidence="3">Glycosyltransferase involved in cell wall biosynthesis</fullName>
    </submittedName>
</protein>
<evidence type="ECO:0000259" key="2">
    <source>
        <dbReference type="Pfam" id="PF13439"/>
    </source>
</evidence>
<dbReference type="Gene3D" id="3.40.50.2000">
    <property type="entry name" value="Glycogen Phosphorylase B"/>
    <property type="match status" value="2"/>
</dbReference>
<dbReference type="Pfam" id="PF00534">
    <property type="entry name" value="Glycos_transf_1"/>
    <property type="match status" value="1"/>
</dbReference>
<reference evidence="3 4" key="1">
    <citation type="journal article" date="2015" name="Stand. Genomic Sci.">
        <title>Genomic Encyclopedia of Bacterial and Archaeal Type Strains, Phase III: the genomes of soil and plant-associated and newly described type strains.</title>
        <authorList>
            <person name="Whitman W.B."/>
            <person name="Woyke T."/>
            <person name="Klenk H.P."/>
            <person name="Zhou Y."/>
            <person name="Lilburn T.G."/>
            <person name="Beck B.J."/>
            <person name="De Vos P."/>
            <person name="Vandamme P."/>
            <person name="Eisen J.A."/>
            <person name="Garrity G."/>
            <person name="Hugenholtz P."/>
            <person name="Kyrpides N.C."/>
        </authorList>
    </citation>
    <scope>NUCLEOTIDE SEQUENCE [LARGE SCALE GENOMIC DNA]</scope>
    <source>
        <strain evidence="3 4">CGMCC 1.6847</strain>
    </source>
</reference>
<dbReference type="Pfam" id="PF13439">
    <property type="entry name" value="Glyco_transf_4"/>
    <property type="match status" value="1"/>
</dbReference>
<feature type="domain" description="Glycosyl transferase family 1" evidence="1">
    <location>
        <begin position="176"/>
        <end position="334"/>
    </location>
</feature>
<dbReference type="InterPro" id="IPR001296">
    <property type="entry name" value="Glyco_trans_1"/>
</dbReference>
<proteinExistence type="predicted"/>
<feature type="domain" description="Glycosyltransferase subfamily 4-like N-terminal" evidence="2">
    <location>
        <begin position="14"/>
        <end position="170"/>
    </location>
</feature>
<gene>
    <name evidence="3" type="ORF">IQ05_03143</name>
</gene>
<dbReference type="InterPro" id="IPR028098">
    <property type="entry name" value="Glyco_trans_4-like_N"/>
</dbReference>
<dbReference type="Proteomes" id="UP000317519">
    <property type="component" value="Unassembled WGS sequence"/>
</dbReference>
<organism evidence="3 4">
    <name type="scientific">Flavobacterium tiangeerense</name>
    <dbReference type="NCBI Taxonomy" id="459471"/>
    <lineage>
        <taxon>Bacteria</taxon>
        <taxon>Pseudomonadati</taxon>
        <taxon>Bacteroidota</taxon>
        <taxon>Flavobacteriia</taxon>
        <taxon>Flavobacteriales</taxon>
        <taxon>Flavobacteriaceae</taxon>
        <taxon>Flavobacterium</taxon>
    </lineage>
</organism>
<comment type="caution">
    <text evidence="3">The sequence shown here is derived from an EMBL/GenBank/DDBJ whole genome shotgun (WGS) entry which is preliminary data.</text>
</comment>
<sequence length="355" mass="40293">MKKIILVLPTLSQGGAERVMSELANEWANTGHHVLLVLLVKSTRFYKLDSNVELIDLAFDNEGKKFVKFVDSLNLLLRLRNLIKCNNPDFVLSFMDKYNVLTLIASFFLNVNIFVSDRNNPKEIIPKEIEILRKLLYRNAKGIIAQTSLAKEILFSKTKNSNIKVIPNPIKNFSSISNFKKEKIILNVGRLVPEKGQHYLIEVMSHLKHEQWKLIILGDGPLREVLQQQIDDLNLNENVFLMGSVKNVEEWLNRSSIFAFTSISEGFPNALIEAMVAGLACVSFDCDAGPRDVLQDNINGYLIPLHDITAFKDVVQKLMGDDFLRNKIGLEARKVSNSLSTKKIAQEYLNFCVTK</sequence>